<feature type="region of interest" description="Disordered" evidence="6">
    <location>
        <begin position="268"/>
        <end position="288"/>
    </location>
</feature>
<feature type="compositionally biased region" description="Polar residues" evidence="6">
    <location>
        <begin position="103"/>
        <end position="113"/>
    </location>
</feature>
<accession>E3L161</accession>
<evidence type="ECO:0000256" key="6">
    <source>
        <dbReference type="SAM" id="MobiDB-lite"/>
    </source>
</evidence>
<dbReference type="GO" id="GO:0004674">
    <property type="term" value="F:protein serine/threonine kinase activity"/>
    <property type="evidence" value="ECO:0000318"/>
    <property type="project" value="GO_Central"/>
</dbReference>
<dbReference type="InterPro" id="IPR051852">
    <property type="entry name" value="Alpha-type_PK"/>
</dbReference>
<feature type="region of interest" description="Disordered" evidence="6">
    <location>
        <begin position="223"/>
        <end position="251"/>
    </location>
</feature>
<dbReference type="PANTHER" id="PTHR45992">
    <property type="entry name" value="EUKARYOTIC ELONGATION FACTOR 2 KINASE-RELATED"/>
    <property type="match status" value="1"/>
</dbReference>
<dbReference type="AlphaFoldDB" id="E3L161"/>
<dbReference type="InterPro" id="IPR004166">
    <property type="entry name" value="a-kinase_dom"/>
</dbReference>
<evidence type="ECO:0000256" key="3">
    <source>
        <dbReference type="ARBA" id="ARBA00022741"/>
    </source>
</evidence>
<dbReference type="RefSeq" id="XP_003334754.2">
    <property type="nucleotide sequence ID" value="XM_003334706.2"/>
</dbReference>
<dbReference type="SUPFAM" id="SSF56112">
    <property type="entry name" value="Protein kinase-like (PK-like)"/>
    <property type="match status" value="1"/>
</dbReference>
<dbReference type="KEGG" id="pgr:PGTG_16361"/>
<dbReference type="HOGENOM" id="CLU_020761_2_0_1"/>
<dbReference type="GO" id="GO:0031037">
    <property type="term" value="P:myosin II filament disassembly"/>
    <property type="evidence" value="ECO:0000318"/>
    <property type="project" value="GO_Central"/>
</dbReference>
<feature type="region of interest" description="Disordered" evidence="6">
    <location>
        <begin position="89"/>
        <end position="113"/>
    </location>
</feature>
<feature type="domain" description="Alpha-type protein kinase" evidence="7">
    <location>
        <begin position="310"/>
        <end position="550"/>
    </location>
</feature>
<evidence type="ECO:0000313" key="9">
    <source>
        <dbReference type="Proteomes" id="UP000008783"/>
    </source>
</evidence>
<keyword evidence="5" id="KW-0067">ATP-binding</keyword>
<dbReference type="Pfam" id="PF02816">
    <property type="entry name" value="Alpha_kinase"/>
    <property type="match status" value="1"/>
</dbReference>
<organism evidence="8 9">
    <name type="scientific">Puccinia graminis f. sp. tritici (strain CRL 75-36-700-3 / race SCCL)</name>
    <name type="common">Black stem rust fungus</name>
    <dbReference type="NCBI Taxonomy" id="418459"/>
    <lineage>
        <taxon>Eukaryota</taxon>
        <taxon>Fungi</taxon>
        <taxon>Dikarya</taxon>
        <taxon>Basidiomycota</taxon>
        <taxon>Pucciniomycotina</taxon>
        <taxon>Pucciniomycetes</taxon>
        <taxon>Pucciniales</taxon>
        <taxon>Pucciniaceae</taxon>
        <taxon>Puccinia</taxon>
    </lineage>
</organism>
<dbReference type="EMBL" id="DS178331">
    <property type="protein sequence ID" value="EFP90335.2"/>
    <property type="molecule type" value="Genomic_DNA"/>
</dbReference>
<gene>
    <name evidence="8" type="ORF">PGTG_16361</name>
</gene>
<evidence type="ECO:0000256" key="4">
    <source>
        <dbReference type="ARBA" id="ARBA00022777"/>
    </source>
</evidence>
<protein>
    <submittedName>
        <fullName evidence="8">AlphaK A2</fullName>
    </submittedName>
</protein>
<evidence type="ECO:0000256" key="1">
    <source>
        <dbReference type="ARBA" id="ARBA00022527"/>
    </source>
</evidence>
<reference key="1">
    <citation type="submission" date="2007-01" db="EMBL/GenBank/DDBJ databases">
        <title>The Genome Sequence of Puccinia graminis f. sp. tritici Strain CRL 75-36-700-3.</title>
        <authorList>
            <consortium name="The Broad Institute Genome Sequencing Platform"/>
            <person name="Birren B."/>
            <person name="Lander E."/>
            <person name="Galagan J."/>
            <person name="Nusbaum C."/>
            <person name="Devon K."/>
            <person name="Cuomo C."/>
            <person name="Jaffe D."/>
            <person name="Butler J."/>
            <person name="Alvarez P."/>
            <person name="Gnerre S."/>
            <person name="Grabherr M."/>
            <person name="Mauceli E."/>
            <person name="Brockman W."/>
            <person name="Young S."/>
            <person name="LaButti K."/>
            <person name="Sykes S."/>
            <person name="DeCaprio D."/>
            <person name="Crawford M."/>
            <person name="Koehrsen M."/>
            <person name="Engels R."/>
            <person name="Montgomery P."/>
            <person name="Pearson M."/>
            <person name="Howarth C."/>
            <person name="Larson L."/>
            <person name="White J."/>
            <person name="Zeng Q."/>
            <person name="Kodira C."/>
            <person name="Yandava C."/>
            <person name="Alvarado L."/>
            <person name="O'Leary S."/>
            <person name="Szabo L."/>
            <person name="Dean R."/>
            <person name="Schein J."/>
        </authorList>
    </citation>
    <scope>NUCLEOTIDE SEQUENCE</scope>
    <source>
        <strain>CRL 75-36-700-3</strain>
    </source>
</reference>
<dbReference type="GO" id="GO:0005524">
    <property type="term" value="F:ATP binding"/>
    <property type="evidence" value="ECO:0007669"/>
    <property type="project" value="UniProtKB-KW"/>
</dbReference>
<evidence type="ECO:0000256" key="5">
    <source>
        <dbReference type="ARBA" id="ARBA00022840"/>
    </source>
</evidence>
<keyword evidence="2" id="KW-0808">Transferase</keyword>
<keyword evidence="4" id="KW-0418">Kinase</keyword>
<keyword evidence="9" id="KW-1185">Reference proteome</keyword>
<name>E3L161_PUCGT</name>
<dbReference type="Gene3D" id="3.20.200.10">
    <property type="entry name" value="MHCK/EF2 kinase"/>
    <property type="match status" value="1"/>
</dbReference>
<dbReference type="GeneID" id="10530229"/>
<dbReference type="OrthoDB" id="301415at2759"/>
<dbReference type="SMART" id="SM00811">
    <property type="entry name" value="Alpha_kinase"/>
    <property type="match status" value="1"/>
</dbReference>
<proteinExistence type="predicted"/>
<dbReference type="CDD" id="cd04515">
    <property type="entry name" value="Alpha_kinase"/>
    <property type="match status" value="1"/>
</dbReference>
<keyword evidence="3" id="KW-0547">Nucleotide-binding</keyword>
<dbReference type="VEuPathDB" id="FungiDB:PGTG_16361"/>
<dbReference type="PROSITE" id="PS51158">
    <property type="entry name" value="ALPHA_KINASE"/>
    <property type="match status" value="1"/>
</dbReference>
<dbReference type="InterPro" id="IPR011009">
    <property type="entry name" value="Kinase-like_dom_sf"/>
</dbReference>
<keyword evidence="1" id="KW-0723">Serine/threonine-protein kinase</keyword>
<evidence type="ECO:0000256" key="2">
    <source>
        <dbReference type="ARBA" id="ARBA00022679"/>
    </source>
</evidence>
<reference evidence="9" key="2">
    <citation type="journal article" date="2011" name="Proc. Natl. Acad. Sci. U.S.A.">
        <title>Obligate biotrophy features unraveled by the genomic analysis of rust fungi.</title>
        <authorList>
            <person name="Duplessis S."/>
            <person name="Cuomo C.A."/>
            <person name="Lin Y.-C."/>
            <person name="Aerts A."/>
            <person name="Tisserant E."/>
            <person name="Veneault-Fourrey C."/>
            <person name="Joly D.L."/>
            <person name="Hacquard S."/>
            <person name="Amselem J."/>
            <person name="Cantarel B.L."/>
            <person name="Chiu R."/>
            <person name="Coutinho P.M."/>
            <person name="Feau N."/>
            <person name="Field M."/>
            <person name="Frey P."/>
            <person name="Gelhaye E."/>
            <person name="Goldberg J."/>
            <person name="Grabherr M.G."/>
            <person name="Kodira C.D."/>
            <person name="Kohler A."/>
            <person name="Kuees U."/>
            <person name="Lindquist E.A."/>
            <person name="Lucas S.M."/>
            <person name="Mago R."/>
            <person name="Mauceli E."/>
            <person name="Morin E."/>
            <person name="Murat C."/>
            <person name="Pangilinan J.L."/>
            <person name="Park R."/>
            <person name="Pearson M."/>
            <person name="Quesneville H."/>
            <person name="Rouhier N."/>
            <person name="Sakthikumar S."/>
            <person name="Salamov A.A."/>
            <person name="Schmutz J."/>
            <person name="Selles B."/>
            <person name="Shapiro H."/>
            <person name="Tanguay P."/>
            <person name="Tuskan G.A."/>
            <person name="Henrissat B."/>
            <person name="Van de Peer Y."/>
            <person name="Rouze P."/>
            <person name="Ellis J.G."/>
            <person name="Dodds P.N."/>
            <person name="Schein J.E."/>
            <person name="Zhong S."/>
            <person name="Hamelin R.C."/>
            <person name="Grigoriev I.V."/>
            <person name="Szabo L.J."/>
            <person name="Martin F."/>
        </authorList>
    </citation>
    <scope>NUCLEOTIDE SEQUENCE [LARGE SCALE GENOMIC DNA]</scope>
    <source>
        <strain evidence="9">CRL 75-36-700-3 / race SCCL</strain>
    </source>
</reference>
<dbReference type="Proteomes" id="UP000008783">
    <property type="component" value="Unassembled WGS sequence"/>
</dbReference>
<sequence>MVTCLKCTRFVTQTEFGWCCECLNFVGLMPGNMAPQLPSQPPNHYNIIPSYPPAAAPTPSIFQALPANPTTPAANLAQCAGSNAHIRNIRKSKRTKNPAPTPYSRNPKPSVSATLTESPMRMFKCGISFFQDKKQKKTGIMSYMRQIDTSLPNLYETLQHQLWQLFLPELLRKELVEGLPKSPIGRTSLSHNKSVLDPQTLLLLVKQSTIKKPVQIDLIYEDNGEDTDTIPETETPAATERSLRSQQSSATFRIPSPLESQIVPRQTSHITSRRHNEDQASTPTAVAARPTKNSWALGGIAGTVPARGSASLSTHMNYLGRPLATTTPLTVKVDHNTLVGQGSMRRAFSAEVKTEGRNGGPPRITHWVAKVRYHNEYPDIKLHATNARMYEAAGHLLQAYQAVINRCSSNLLTGVLREKAKAFKLVRHCVIFIGEEHLPAQVYFLEACLQGEYVKYLSNVNFSVTGRQPGMDLDNLSIMNAFTHWSYVISNGASLVCDLQGVGSTITDPQIIDRDYVRWADGNNASKGIQNFLENHICNDVCRALKLGPPSDIVPEVTNPTPLQRSVQSHVAQGLGGPSQAAGFPTGSRAMTEIRSNSGICANPAPSHSSIGNLPRSEFLTFYCSKLVNSVKITLI</sequence>
<evidence type="ECO:0000259" key="7">
    <source>
        <dbReference type="PROSITE" id="PS51158"/>
    </source>
</evidence>
<dbReference type="InParanoid" id="E3L161"/>
<dbReference type="PANTHER" id="PTHR45992:SF2">
    <property type="entry name" value="EUKARYOTIC ELONGATION FACTOR 2 KINASE"/>
    <property type="match status" value="1"/>
</dbReference>
<evidence type="ECO:0000313" key="8">
    <source>
        <dbReference type="EMBL" id="EFP90335.2"/>
    </source>
</evidence>